<dbReference type="GO" id="GO:0003677">
    <property type="term" value="F:DNA binding"/>
    <property type="evidence" value="ECO:0007669"/>
    <property type="project" value="UniProtKB-KW"/>
</dbReference>
<dbReference type="Pfam" id="PF00126">
    <property type="entry name" value="HTH_1"/>
    <property type="match status" value="1"/>
</dbReference>
<dbReference type="InterPro" id="IPR036390">
    <property type="entry name" value="WH_DNA-bd_sf"/>
</dbReference>
<dbReference type="Pfam" id="PF03466">
    <property type="entry name" value="LysR_substrate"/>
    <property type="match status" value="1"/>
</dbReference>
<dbReference type="FunFam" id="1.10.10.10:FF:000001">
    <property type="entry name" value="LysR family transcriptional regulator"/>
    <property type="match status" value="1"/>
</dbReference>
<dbReference type="InterPro" id="IPR036388">
    <property type="entry name" value="WH-like_DNA-bd_sf"/>
</dbReference>
<dbReference type="Gene3D" id="3.40.190.290">
    <property type="match status" value="1"/>
</dbReference>
<dbReference type="AlphaFoldDB" id="A0A1G8T4N8"/>
<protein>
    <submittedName>
        <fullName evidence="7">Transcriptional regulator, LysR family</fullName>
    </submittedName>
</protein>
<dbReference type="SUPFAM" id="SSF53850">
    <property type="entry name" value="Periplasmic binding protein-like II"/>
    <property type="match status" value="1"/>
</dbReference>
<dbReference type="GO" id="GO:2000142">
    <property type="term" value="P:regulation of DNA-templated transcription initiation"/>
    <property type="evidence" value="ECO:0007669"/>
    <property type="project" value="TreeGrafter"/>
</dbReference>
<keyword evidence="2" id="KW-0805">Transcription regulation</keyword>
<evidence type="ECO:0000256" key="4">
    <source>
        <dbReference type="ARBA" id="ARBA00023159"/>
    </source>
</evidence>
<sequence length="245" mass="27163">MRLDRPKLFMAVVDCHSITAASREVHLAQPALSKHMRALEDEMGIALFERTVRGVALTKAGERLYERGTALLRRVEQIHQEVIDTGESMVGDVSIAIAASLSPVLSGYLFWKTRSAHPGINLRTRDSHAVMTSNLVRSGAIDVALLPNVAALDHVRSFPLVSQKFYLVGREFPDSIGATIEFRDLRRFPLVMGTRNNHFRVSLETIAIGENQPLNILVEQESIPVYRSIILSGPAYTVVPYSAFA</sequence>
<dbReference type="InterPro" id="IPR000847">
    <property type="entry name" value="LysR_HTH_N"/>
</dbReference>
<feature type="domain" description="HTH lysR-type" evidence="6">
    <location>
        <begin position="1"/>
        <end position="58"/>
    </location>
</feature>
<evidence type="ECO:0000256" key="1">
    <source>
        <dbReference type="ARBA" id="ARBA00009437"/>
    </source>
</evidence>
<dbReference type="Gene3D" id="1.10.10.10">
    <property type="entry name" value="Winged helix-like DNA-binding domain superfamily/Winged helix DNA-binding domain"/>
    <property type="match status" value="1"/>
</dbReference>
<keyword evidence="8" id="KW-1185">Reference proteome</keyword>
<evidence type="ECO:0000313" key="8">
    <source>
        <dbReference type="Proteomes" id="UP000199382"/>
    </source>
</evidence>
<name>A0A1G8T4N8_9RHOB</name>
<keyword evidence="3" id="KW-0238">DNA-binding</keyword>
<gene>
    <name evidence="7" type="ORF">SAMN04488026_101644</name>
</gene>
<dbReference type="STRING" id="571298.SAMN04488026_101644"/>
<evidence type="ECO:0000313" key="7">
    <source>
        <dbReference type="EMBL" id="SDJ36538.1"/>
    </source>
</evidence>
<dbReference type="EMBL" id="FNEK01000016">
    <property type="protein sequence ID" value="SDJ36538.1"/>
    <property type="molecule type" value="Genomic_DNA"/>
</dbReference>
<evidence type="ECO:0000256" key="5">
    <source>
        <dbReference type="ARBA" id="ARBA00023163"/>
    </source>
</evidence>
<evidence type="ECO:0000259" key="6">
    <source>
        <dbReference type="PROSITE" id="PS50931"/>
    </source>
</evidence>
<comment type="similarity">
    <text evidence="1">Belongs to the LysR transcriptional regulatory family.</text>
</comment>
<keyword evidence="4" id="KW-0010">Activator</keyword>
<proteinExistence type="inferred from homology"/>
<organism evidence="7 8">
    <name type="scientific">Aliiruegeria lutimaris</name>
    <dbReference type="NCBI Taxonomy" id="571298"/>
    <lineage>
        <taxon>Bacteria</taxon>
        <taxon>Pseudomonadati</taxon>
        <taxon>Pseudomonadota</taxon>
        <taxon>Alphaproteobacteria</taxon>
        <taxon>Rhodobacterales</taxon>
        <taxon>Roseobacteraceae</taxon>
        <taxon>Aliiruegeria</taxon>
    </lineage>
</organism>
<dbReference type="InterPro" id="IPR005119">
    <property type="entry name" value="LysR_subst-bd"/>
</dbReference>
<evidence type="ECO:0000256" key="3">
    <source>
        <dbReference type="ARBA" id="ARBA00023125"/>
    </source>
</evidence>
<dbReference type="PROSITE" id="PS50931">
    <property type="entry name" value="HTH_LYSR"/>
    <property type="match status" value="1"/>
</dbReference>
<dbReference type="PRINTS" id="PR00039">
    <property type="entry name" value="HTHLYSR"/>
</dbReference>
<dbReference type="SUPFAM" id="SSF46785">
    <property type="entry name" value="Winged helix' DNA-binding domain"/>
    <property type="match status" value="1"/>
</dbReference>
<reference evidence="7 8" key="1">
    <citation type="submission" date="2016-10" db="EMBL/GenBank/DDBJ databases">
        <authorList>
            <person name="de Groot N.N."/>
        </authorList>
    </citation>
    <scope>NUCLEOTIDE SEQUENCE [LARGE SCALE GENOMIC DNA]</scope>
    <source>
        <strain evidence="7 8">DSM 25294</strain>
    </source>
</reference>
<dbReference type="PANTHER" id="PTHR30293:SF0">
    <property type="entry name" value="NITROGEN ASSIMILATION REGULATORY PROTEIN NAC"/>
    <property type="match status" value="1"/>
</dbReference>
<dbReference type="GO" id="GO:0003700">
    <property type="term" value="F:DNA-binding transcription factor activity"/>
    <property type="evidence" value="ECO:0007669"/>
    <property type="project" value="InterPro"/>
</dbReference>
<keyword evidence="5" id="KW-0804">Transcription</keyword>
<dbReference type="Proteomes" id="UP000199382">
    <property type="component" value="Unassembled WGS sequence"/>
</dbReference>
<dbReference type="PANTHER" id="PTHR30293">
    <property type="entry name" value="TRANSCRIPTIONAL REGULATORY PROTEIN NAC-RELATED"/>
    <property type="match status" value="1"/>
</dbReference>
<evidence type="ECO:0000256" key="2">
    <source>
        <dbReference type="ARBA" id="ARBA00023015"/>
    </source>
</evidence>
<dbReference type="RefSeq" id="WP_170844515.1">
    <property type="nucleotide sequence ID" value="NZ_FNEK01000016.1"/>
</dbReference>
<accession>A0A1G8T4N8</accession>